<evidence type="ECO:0000313" key="4">
    <source>
        <dbReference type="EMBL" id="TKS87416.1"/>
    </source>
</evidence>
<keyword evidence="5" id="KW-1185">Reference proteome</keyword>
<dbReference type="PANTHER" id="PTHR12015:SF108">
    <property type="entry name" value="C-C MOTIF CHEMOKINE 20"/>
    <property type="match status" value="1"/>
</dbReference>
<keyword evidence="1" id="KW-0202">Cytokine</keyword>
<dbReference type="GO" id="GO:0005615">
    <property type="term" value="C:extracellular space"/>
    <property type="evidence" value="ECO:0007669"/>
    <property type="project" value="UniProtKB-KW"/>
</dbReference>
<evidence type="ECO:0000313" key="5">
    <source>
        <dbReference type="Proteomes" id="UP000298787"/>
    </source>
</evidence>
<keyword evidence="2" id="KW-0732">Signal</keyword>
<feature type="signal peptide" evidence="2">
    <location>
        <begin position="1"/>
        <end position="27"/>
    </location>
</feature>
<gene>
    <name evidence="4" type="ORF">D9C73_021540</name>
</gene>
<dbReference type="EMBL" id="CM014096">
    <property type="protein sequence ID" value="TKS87416.1"/>
    <property type="molecule type" value="Genomic_DNA"/>
</dbReference>
<dbReference type="SUPFAM" id="SSF54117">
    <property type="entry name" value="Interleukin 8-like chemokines"/>
    <property type="match status" value="1"/>
</dbReference>
<dbReference type="GO" id="GO:0008009">
    <property type="term" value="F:chemokine activity"/>
    <property type="evidence" value="ECO:0007669"/>
    <property type="project" value="InterPro"/>
</dbReference>
<dbReference type="Pfam" id="PF00048">
    <property type="entry name" value="IL8"/>
    <property type="match status" value="1"/>
</dbReference>
<feature type="domain" description="Chemokine interleukin-8-like" evidence="3">
    <location>
        <begin position="27"/>
        <end position="86"/>
    </location>
</feature>
<dbReference type="OrthoDB" id="8870994at2759"/>
<dbReference type="GO" id="GO:0006955">
    <property type="term" value="P:immune response"/>
    <property type="evidence" value="ECO:0007669"/>
    <property type="project" value="InterPro"/>
</dbReference>
<protein>
    <submittedName>
        <fullName evidence="4">C-C motif chemokine 20</fullName>
    </submittedName>
</protein>
<reference evidence="4 5" key="1">
    <citation type="submission" date="2019-01" db="EMBL/GenBank/DDBJ databases">
        <title>Genome Assembly of Collichthys lucidus.</title>
        <authorList>
            <person name="Cai M."/>
            <person name="Xiao S."/>
        </authorList>
    </citation>
    <scope>NUCLEOTIDE SEQUENCE [LARGE SCALE GENOMIC DNA]</scope>
    <source>
        <strain evidence="4">JT15FE1705JMU</strain>
        <tissue evidence="4">Muscle</tissue>
    </source>
</reference>
<dbReference type="InterPro" id="IPR039809">
    <property type="entry name" value="Chemokine_b/g/d"/>
</dbReference>
<dbReference type="PANTHER" id="PTHR12015">
    <property type="entry name" value="SMALL INDUCIBLE CYTOKINE A"/>
    <property type="match status" value="1"/>
</dbReference>
<evidence type="ECO:0000259" key="3">
    <source>
        <dbReference type="SMART" id="SM00199"/>
    </source>
</evidence>
<dbReference type="AlphaFoldDB" id="A0A4U5VH38"/>
<dbReference type="InterPro" id="IPR001811">
    <property type="entry name" value="Chemokine_IL8-like_dom"/>
</dbReference>
<proteinExistence type="predicted"/>
<organism evidence="4 5">
    <name type="scientific">Collichthys lucidus</name>
    <name type="common">Big head croaker</name>
    <name type="synonym">Sciaena lucida</name>
    <dbReference type="NCBI Taxonomy" id="240159"/>
    <lineage>
        <taxon>Eukaryota</taxon>
        <taxon>Metazoa</taxon>
        <taxon>Chordata</taxon>
        <taxon>Craniata</taxon>
        <taxon>Vertebrata</taxon>
        <taxon>Euteleostomi</taxon>
        <taxon>Actinopterygii</taxon>
        <taxon>Neopterygii</taxon>
        <taxon>Teleostei</taxon>
        <taxon>Neoteleostei</taxon>
        <taxon>Acanthomorphata</taxon>
        <taxon>Eupercaria</taxon>
        <taxon>Sciaenidae</taxon>
        <taxon>Collichthys</taxon>
    </lineage>
</organism>
<dbReference type="Proteomes" id="UP000298787">
    <property type="component" value="Chromosome 19"/>
</dbReference>
<sequence>MASGKACLLGVLCSLIVLSSFIDSTETASCCLRYRKRPVLCRRAVGYTIQTINTSCDIDAIIFHVRGSFVCADPSVSWTQRVKECLDQRRMNNAQILKEGTQSPTVSA</sequence>
<evidence type="ECO:0000256" key="2">
    <source>
        <dbReference type="SAM" id="SignalP"/>
    </source>
</evidence>
<accession>A0A4U5VH38</accession>
<dbReference type="InterPro" id="IPR036048">
    <property type="entry name" value="Interleukin_8-like_sf"/>
</dbReference>
<evidence type="ECO:0000256" key="1">
    <source>
        <dbReference type="ARBA" id="ARBA00022514"/>
    </source>
</evidence>
<dbReference type="Gene3D" id="2.40.50.40">
    <property type="match status" value="1"/>
</dbReference>
<name>A0A4U5VH38_COLLU</name>
<feature type="chain" id="PRO_5020508270" evidence="2">
    <location>
        <begin position="28"/>
        <end position="108"/>
    </location>
</feature>
<dbReference type="SMART" id="SM00199">
    <property type="entry name" value="SCY"/>
    <property type="match status" value="1"/>
</dbReference>